<feature type="region of interest" description="Disordered" evidence="1">
    <location>
        <begin position="820"/>
        <end position="839"/>
    </location>
</feature>
<organism evidence="3 4">
    <name type="scientific">Labeo rohita</name>
    <name type="common">Indian major carp</name>
    <name type="synonym">Cyprinus rohita</name>
    <dbReference type="NCBI Taxonomy" id="84645"/>
    <lineage>
        <taxon>Eukaryota</taxon>
        <taxon>Metazoa</taxon>
        <taxon>Chordata</taxon>
        <taxon>Craniata</taxon>
        <taxon>Vertebrata</taxon>
        <taxon>Euteleostomi</taxon>
        <taxon>Actinopterygii</taxon>
        <taxon>Neopterygii</taxon>
        <taxon>Teleostei</taxon>
        <taxon>Ostariophysi</taxon>
        <taxon>Cypriniformes</taxon>
        <taxon>Cyprinidae</taxon>
        <taxon>Labeoninae</taxon>
        <taxon>Labeonini</taxon>
        <taxon>Labeo</taxon>
    </lineage>
</organism>
<feature type="domain" description="USP" evidence="2">
    <location>
        <begin position="275"/>
        <end position="556"/>
    </location>
</feature>
<dbReference type="PROSITE" id="PS50235">
    <property type="entry name" value="USP_3"/>
    <property type="match status" value="1"/>
</dbReference>
<evidence type="ECO:0000256" key="1">
    <source>
        <dbReference type="SAM" id="MobiDB-lite"/>
    </source>
</evidence>
<proteinExistence type="predicted"/>
<dbReference type="Pfam" id="PF15499">
    <property type="entry name" value="Peptidase_C98"/>
    <property type="match status" value="1"/>
</dbReference>
<dbReference type="InterPro" id="IPR033505">
    <property type="entry name" value="USPL1"/>
</dbReference>
<name>A0ABQ8MBF6_LABRO</name>
<keyword evidence="4" id="KW-1185">Reference proteome</keyword>
<sequence>MHMEMSPTGVLELPNACLKSSLEFLNIRSGFEVCVARSGGEPGVTVMSSLWQQDSSKNGNLSGMRMNDEGTGIGAPTPTVAGYLGKCEDRNASPGNCPWCLAKGQKNALRFYAVNLEETVLLCTNTVCLYPLVSRSLEDVRASLSKDGCKRNISSLSDVDDASSPSKRSREEKLEVLSSVPEPCAADVNDATLPADTIETQMFTDEQSILGNTDSVNGTEEQHPEEVPAAPTHEDLDLCDKKDDCVSSTQDEVEEISGMDVDVESSELVPVQPRLFWKNEDNLCWLDSLLVMLVNCRTIRETPCQNVKLVDKLTSLPSSNSAVWNLCSTYDKTCAYLKAKEQQCEDEETRVPADVLCEAERRLSALRLSLFKLLQPTLKCEIGQQETPVFALPLLLRSDKWAQDLFQHTIRWEFKCTSCSYTLNDSVEKTLTTFTQIVNDWHPLKAIHRTQCSNCNRKNQRRKMVLEKLSSVFALHFVEGLPRKDLSKYSFEFQGIHYNVSTVIQYNKHLKHFATWIRQSNGSWLELDDLKYPHSIIHKRFTFPANEIHIVFWESDSTKDEASEVCSPTAPSAVTSLDDQHAHELSDSVADDTCVLSALTVGDTLDASIGSTTLLDTFEGLSYTDIVTLTLVDESKATEVVQFPQNPAVVPAALPSLPAASSLSLCQPPKPQSSALKDGSSVSNPVVVRPPVATNVHAPLASSLLQRHPSFQSTPVRIPPPPPAPKPKPVLKCDNEALPAKPADMFGGFINKKLPSGVNPAIAPQHKPVTLPGGICQSVKKNPSLDQQPISTTEALRLKLLKKLKAKKKKLAKLNQLLGSAGESAPKPDSTALSSPYSVTSSTSAYDSPAYDEFFAELLSPATTVSNLSPDSTGLLEMMSNGQNVEATVGSAQQNPPVATAIPEATLTYPSSTNDSELNLDDYIQSGMSQTAIENTDFNSLDIFFSDQAFKNFTNSEFGLVSKQVAPKNSYL</sequence>
<evidence type="ECO:0000313" key="3">
    <source>
        <dbReference type="EMBL" id="KAI2659622.1"/>
    </source>
</evidence>
<accession>A0ABQ8MBF6</accession>
<dbReference type="InterPro" id="IPR038765">
    <property type="entry name" value="Papain-like_cys_pep_sf"/>
</dbReference>
<dbReference type="SUPFAM" id="SSF54001">
    <property type="entry name" value="Cysteine proteinases"/>
    <property type="match status" value="1"/>
</dbReference>
<dbReference type="PANTHER" id="PTHR15294:SF3">
    <property type="entry name" value="SUMO-SPECIFIC ISOPEPTIDASE USPL1"/>
    <property type="match status" value="1"/>
</dbReference>
<evidence type="ECO:0000313" key="4">
    <source>
        <dbReference type="Proteomes" id="UP000830375"/>
    </source>
</evidence>
<dbReference type="InterPro" id="IPR028889">
    <property type="entry name" value="USP"/>
</dbReference>
<protein>
    <submittedName>
        <fullName evidence="3">SUMO-specific isopeptidase USPL1</fullName>
    </submittedName>
</protein>
<feature type="region of interest" description="Disordered" evidence="1">
    <location>
        <begin position="154"/>
        <end position="181"/>
    </location>
</feature>
<dbReference type="Proteomes" id="UP000830375">
    <property type="component" value="Unassembled WGS sequence"/>
</dbReference>
<dbReference type="InterPro" id="IPR028890">
    <property type="entry name" value="Peptidase_C98"/>
</dbReference>
<comment type="caution">
    <text evidence="3">The sequence shown here is derived from an EMBL/GenBank/DDBJ whole genome shotgun (WGS) entry which is preliminary data.</text>
</comment>
<dbReference type="EMBL" id="JACTAM010000010">
    <property type="protein sequence ID" value="KAI2659622.1"/>
    <property type="molecule type" value="Genomic_DNA"/>
</dbReference>
<evidence type="ECO:0000259" key="2">
    <source>
        <dbReference type="PROSITE" id="PS50235"/>
    </source>
</evidence>
<gene>
    <name evidence="3" type="ORF">H4Q32_022109</name>
</gene>
<dbReference type="PANTHER" id="PTHR15294">
    <property type="entry name" value="RETINOVIN-RELATED"/>
    <property type="match status" value="1"/>
</dbReference>
<feature type="compositionally biased region" description="Low complexity" evidence="1">
    <location>
        <begin position="830"/>
        <end position="839"/>
    </location>
</feature>
<reference evidence="3 4" key="1">
    <citation type="submission" date="2022-01" db="EMBL/GenBank/DDBJ databases">
        <title>A high-quality chromosome-level genome assembly of rohu carp, Labeo rohita.</title>
        <authorList>
            <person name="Arick M.A. II"/>
            <person name="Hsu C.-Y."/>
            <person name="Magbanua Z."/>
            <person name="Pechanova O."/>
            <person name="Grover C."/>
            <person name="Miller E."/>
            <person name="Thrash A."/>
            <person name="Ezzel L."/>
            <person name="Alam S."/>
            <person name="Benzie J."/>
            <person name="Hamilton M."/>
            <person name="Karsi A."/>
            <person name="Lawrence M.L."/>
            <person name="Peterson D.G."/>
        </authorList>
    </citation>
    <scope>NUCLEOTIDE SEQUENCE [LARGE SCALE GENOMIC DNA]</scope>
    <source>
        <strain evidence="4">BAU-BD-2019</strain>
        <tissue evidence="3">Blood</tissue>
    </source>
</reference>